<dbReference type="Proteomes" id="UP000655443">
    <property type="component" value="Unassembled WGS sequence"/>
</dbReference>
<organism evidence="1 2">
    <name type="scientific">Streptomyces alanosinicus</name>
    <dbReference type="NCBI Taxonomy" id="68171"/>
    <lineage>
        <taxon>Bacteria</taxon>
        <taxon>Bacillati</taxon>
        <taxon>Actinomycetota</taxon>
        <taxon>Actinomycetes</taxon>
        <taxon>Kitasatosporales</taxon>
        <taxon>Streptomycetaceae</taxon>
        <taxon>Streptomyces</taxon>
    </lineage>
</organism>
<evidence type="ECO:0000313" key="1">
    <source>
        <dbReference type="EMBL" id="GHE04939.1"/>
    </source>
</evidence>
<dbReference type="RefSeq" id="WP_189953993.1">
    <property type="nucleotide sequence ID" value="NZ_BMVG01000008.1"/>
</dbReference>
<keyword evidence="2" id="KW-1185">Reference proteome</keyword>
<reference evidence="1" key="1">
    <citation type="journal article" date="2014" name="Int. J. Syst. Evol. Microbiol.">
        <title>Complete genome sequence of Corynebacterium casei LMG S-19264T (=DSM 44701T), isolated from a smear-ripened cheese.</title>
        <authorList>
            <consortium name="US DOE Joint Genome Institute (JGI-PGF)"/>
            <person name="Walter F."/>
            <person name="Albersmeier A."/>
            <person name="Kalinowski J."/>
            <person name="Ruckert C."/>
        </authorList>
    </citation>
    <scope>NUCLEOTIDE SEQUENCE</scope>
    <source>
        <strain evidence="1">JCM 4714</strain>
    </source>
</reference>
<comment type="caution">
    <text evidence="1">The sequence shown here is derived from an EMBL/GenBank/DDBJ whole genome shotgun (WGS) entry which is preliminary data.</text>
</comment>
<name>A0A918YJ41_9ACTN</name>
<accession>A0A918YJ41</accession>
<evidence type="ECO:0000313" key="2">
    <source>
        <dbReference type="Proteomes" id="UP000655443"/>
    </source>
</evidence>
<dbReference type="EMBL" id="BMVG01000008">
    <property type="protein sequence ID" value="GHE04939.1"/>
    <property type="molecule type" value="Genomic_DNA"/>
</dbReference>
<reference evidence="1" key="2">
    <citation type="submission" date="2020-09" db="EMBL/GenBank/DDBJ databases">
        <authorList>
            <person name="Sun Q."/>
            <person name="Ohkuma M."/>
        </authorList>
    </citation>
    <scope>NUCLEOTIDE SEQUENCE</scope>
    <source>
        <strain evidence="1">JCM 4714</strain>
    </source>
</reference>
<proteinExistence type="predicted"/>
<gene>
    <name evidence="1" type="ORF">GCM10010339_38560</name>
</gene>
<protein>
    <submittedName>
        <fullName evidence="1">Uncharacterized protein</fullName>
    </submittedName>
</protein>
<dbReference type="AlphaFoldDB" id="A0A918YJ41"/>
<sequence length="107" mass="11880">MGRRTQAVLWHTVVQRDDVLTAGRSLGVPPSRVPRLRRSALEALRHACLYLHCLYLHAERSAGEHCRAFGALLEAATRGGGAYPSVDLDRHLADCRECSRSHAERPP</sequence>